<dbReference type="Proteomes" id="UP001162501">
    <property type="component" value="Chromosome 15"/>
</dbReference>
<organism evidence="1 2">
    <name type="scientific">Rangifer tarandus platyrhynchus</name>
    <name type="common">Svalbard reindeer</name>
    <dbReference type="NCBI Taxonomy" id="3082113"/>
    <lineage>
        <taxon>Eukaryota</taxon>
        <taxon>Metazoa</taxon>
        <taxon>Chordata</taxon>
        <taxon>Craniata</taxon>
        <taxon>Vertebrata</taxon>
        <taxon>Euteleostomi</taxon>
        <taxon>Mammalia</taxon>
        <taxon>Eutheria</taxon>
        <taxon>Laurasiatheria</taxon>
        <taxon>Artiodactyla</taxon>
        <taxon>Ruminantia</taxon>
        <taxon>Pecora</taxon>
        <taxon>Cervidae</taxon>
        <taxon>Odocoileinae</taxon>
        <taxon>Rangifer</taxon>
    </lineage>
</organism>
<reference evidence="1" key="1">
    <citation type="submission" date="2023-05" db="EMBL/GenBank/DDBJ databases">
        <authorList>
            <consortium name="ELIXIR-Norway"/>
        </authorList>
    </citation>
    <scope>NUCLEOTIDE SEQUENCE</scope>
</reference>
<protein>
    <submittedName>
        <fullName evidence="1">Uncharacterized protein</fullName>
    </submittedName>
</protein>
<accession>A0AC59YHC1</accession>
<name>A0AC59YHC1_RANTA</name>
<sequence>MRRRWGAELTSQQEDSSSSVTDRPRASPVPVTHALLPSQGDFSGFDFSSIASRLCDLEQVEVWLGAEPCCGPLATAREVDTSHPSLAKAEVPTSRSASPPGWSAAAGGCEHSELLAPVSLLQCCLKLRVHKELA</sequence>
<evidence type="ECO:0000313" key="2">
    <source>
        <dbReference type="Proteomes" id="UP001162501"/>
    </source>
</evidence>
<evidence type="ECO:0000313" key="1">
    <source>
        <dbReference type="EMBL" id="CAM9675646.1"/>
    </source>
</evidence>
<dbReference type="EMBL" id="OX596099">
    <property type="protein sequence ID" value="CAM9675646.1"/>
    <property type="molecule type" value="Genomic_DNA"/>
</dbReference>
<proteinExistence type="predicted"/>
<gene>
    <name evidence="1" type="ORF">MRATA1EN22A_LOCUS5860</name>
</gene>
<reference evidence="1" key="2">
    <citation type="submission" date="2025-03" db="EMBL/GenBank/DDBJ databases">
        <authorList>
            <consortium name="ELIXIR-Norway"/>
            <consortium name="Elixir Norway"/>
        </authorList>
    </citation>
    <scope>NUCLEOTIDE SEQUENCE</scope>
</reference>